<evidence type="ECO:0000313" key="2">
    <source>
        <dbReference type="Proteomes" id="UP000238348"/>
    </source>
</evidence>
<proteinExistence type="predicted"/>
<gene>
    <name evidence="1" type="ORF">SOCE26_001260</name>
</gene>
<evidence type="ECO:0000313" key="1">
    <source>
        <dbReference type="EMBL" id="AUX38748.1"/>
    </source>
</evidence>
<dbReference type="RefSeq" id="WP_104976824.1">
    <property type="nucleotide sequence ID" value="NZ_CP012673.1"/>
</dbReference>
<dbReference type="OrthoDB" id="9429530at2"/>
<organism evidence="1 2">
    <name type="scientific">Sorangium cellulosum</name>
    <name type="common">Polyangium cellulosum</name>
    <dbReference type="NCBI Taxonomy" id="56"/>
    <lineage>
        <taxon>Bacteria</taxon>
        <taxon>Pseudomonadati</taxon>
        <taxon>Myxococcota</taxon>
        <taxon>Polyangia</taxon>
        <taxon>Polyangiales</taxon>
        <taxon>Polyangiaceae</taxon>
        <taxon>Sorangium</taxon>
    </lineage>
</organism>
<dbReference type="Proteomes" id="UP000238348">
    <property type="component" value="Chromosome"/>
</dbReference>
<reference evidence="1 2" key="1">
    <citation type="submission" date="2015-09" db="EMBL/GenBank/DDBJ databases">
        <title>Sorangium comparison.</title>
        <authorList>
            <person name="Zaburannyi N."/>
            <person name="Bunk B."/>
            <person name="Overmann J."/>
            <person name="Mueller R."/>
        </authorList>
    </citation>
    <scope>NUCLEOTIDE SEQUENCE [LARGE SCALE GENOMIC DNA]</scope>
    <source>
        <strain evidence="1 2">So ce26</strain>
    </source>
</reference>
<dbReference type="EMBL" id="CP012673">
    <property type="protein sequence ID" value="AUX38748.1"/>
    <property type="molecule type" value="Genomic_DNA"/>
</dbReference>
<accession>A0A2L0EHH8</accession>
<name>A0A2L0EHH8_SORCE</name>
<protein>
    <submittedName>
        <fullName evidence="1">Uncharacterized protein</fullName>
    </submittedName>
</protein>
<sequence>MGRIIAGDAQRGFDRVEYEAGNEHNPGDPFGRTVLVIDALGVARLENYRIGQHHAWTGVIDPAVLSRLTAALQAAGFPAAPRLPVPAGSALRHLSVSGALSGQVLLPWHGVAQLAGYNDAFAVLDSLVRQLSRGALAVAPDVLPPSVLDVWQR</sequence>
<dbReference type="AlphaFoldDB" id="A0A2L0EHH8"/>